<name>A0ABX3B1T6_9VIBR</name>
<sequence>MLLKKSLIVLALVTTSCFAVDDEDPCNVEGGGVTAGYLCVEEKMKVANIDLNKTYQEAIMRIVEEETELQKIEFHIDLEGPFRRAQQAWLKYRDADCEFIGQAYTPSVWAGVQIEECKLRMILERIEYFEGTYSVPD</sequence>
<evidence type="ECO:0000313" key="3">
    <source>
        <dbReference type="EMBL" id="OEF43297.1"/>
    </source>
</evidence>
<keyword evidence="1" id="KW-0732">Signal</keyword>
<organism evidence="3 4">
    <name type="scientific">Vibrio tasmaniensis 1F-267</name>
    <dbReference type="NCBI Taxonomy" id="1191324"/>
    <lineage>
        <taxon>Bacteria</taxon>
        <taxon>Pseudomonadati</taxon>
        <taxon>Pseudomonadota</taxon>
        <taxon>Gammaproteobacteria</taxon>
        <taxon>Vibrionales</taxon>
        <taxon>Vibrionaceae</taxon>
        <taxon>Vibrio</taxon>
    </lineage>
</organism>
<evidence type="ECO:0000313" key="4">
    <source>
        <dbReference type="Proteomes" id="UP000094638"/>
    </source>
</evidence>
<reference evidence="3 4" key="1">
    <citation type="journal article" date="2012" name="Science">
        <title>Ecological populations of bacteria act as socially cohesive units of antibiotic production and resistance.</title>
        <authorList>
            <person name="Cordero O.X."/>
            <person name="Wildschutte H."/>
            <person name="Kirkup B."/>
            <person name="Proehl S."/>
            <person name="Ngo L."/>
            <person name="Hussain F."/>
            <person name="Le Roux F."/>
            <person name="Mincer T."/>
            <person name="Polz M.F."/>
        </authorList>
    </citation>
    <scope>NUCLEOTIDE SEQUENCE [LARGE SCALE GENOMIC DNA]</scope>
    <source>
        <strain evidence="3 4">1F-267</strain>
    </source>
</reference>
<dbReference type="InterPro" id="IPR009739">
    <property type="entry name" value="LprI-like_N"/>
</dbReference>
<dbReference type="Gene3D" id="1.20.1270.180">
    <property type="match status" value="1"/>
</dbReference>
<dbReference type="Pfam" id="PF07007">
    <property type="entry name" value="LprI"/>
    <property type="match status" value="1"/>
</dbReference>
<dbReference type="PROSITE" id="PS51257">
    <property type="entry name" value="PROKAR_LIPOPROTEIN"/>
    <property type="match status" value="1"/>
</dbReference>
<dbReference type="RefSeq" id="WP_017102883.1">
    <property type="nucleotide sequence ID" value="NZ_AJZO02000273.1"/>
</dbReference>
<keyword evidence="4" id="KW-1185">Reference proteome</keyword>
<evidence type="ECO:0000259" key="2">
    <source>
        <dbReference type="Pfam" id="PF07007"/>
    </source>
</evidence>
<evidence type="ECO:0000256" key="1">
    <source>
        <dbReference type="SAM" id="SignalP"/>
    </source>
</evidence>
<gene>
    <name evidence="3" type="ORF">A163_13000</name>
</gene>
<accession>A0ABX3B1T6</accession>
<dbReference type="EMBL" id="AJZO02000273">
    <property type="protein sequence ID" value="OEF43297.1"/>
    <property type="molecule type" value="Genomic_DNA"/>
</dbReference>
<protein>
    <recommendedName>
        <fullName evidence="2">Lysozyme inhibitor LprI-like N-terminal domain-containing protein</fullName>
    </recommendedName>
</protein>
<comment type="caution">
    <text evidence="3">The sequence shown here is derived from an EMBL/GenBank/DDBJ whole genome shotgun (WGS) entry which is preliminary data.</text>
</comment>
<feature type="domain" description="Lysozyme inhibitor LprI-like N-terminal" evidence="2">
    <location>
        <begin position="39"/>
        <end position="127"/>
    </location>
</feature>
<feature type="chain" id="PRO_5045972161" description="Lysozyme inhibitor LprI-like N-terminal domain-containing protein" evidence="1">
    <location>
        <begin position="20"/>
        <end position="137"/>
    </location>
</feature>
<feature type="signal peptide" evidence="1">
    <location>
        <begin position="1"/>
        <end position="19"/>
    </location>
</feature>
<proteinExistence type="predicted"/>
<dbReference type="Proteomes" id="UP000094638">
    <property type="component" value="Unassembled WGS sequence"/>
</dbReference>